<dbReference type="EMBL" id="BAABWU010000010">
    <property type="protein sequence ID" value="GAA6197294.1"/>
    <property type="molecule type" value="Genomic_DNA"/>
</dbReference>
<dbReference type="InterPro" id="IPR029058">
    <property type="entry name" value="AB_hydrolase_fold"/>
</dbReference>
<evidence type="ECO:0000313" key="4">
    <source>
        <dbReference type="Proteomes" id="UP001441944"/>
    </source>
</evidence>
<keyword evidence="4" id="KW-1185">Reference proteome</keyword>
<dbReference type="InterPro" id="IPR050300">
    <property type="entry name" value="GDXG_lipolytic_enzyme"/>
</dbReference>
<dbReference type="GO" id="GO:0016787">
    <property type="term" value="F:hydrolase activity"/>
    <property type="evidence" value="ECO:0007669"/>
    <property type="project" value="UniProtKB-KW"/>
</dbReference>
<evidence type="ECO:0000256" key="1">
    <source>
        <dbReference type="ARBA" id="ARBA00022801"/>
    </source>
</evidence>
<sequence length="267" mass="29097">MRDWDDAFNNMGHVKGSDALPGFWAARAADYRRGPVRIDSDISYGDSAREVFDLIWPDTPPRGVLVFVHGGFWMRLDKSYWTDLAEGARAHGWAVCIPSYTLTPVARISEITKQIATAIEAVGHRVDGPIRLAGHSAGGHLATRMICCDSLLPPKTSARIEKTLSISGLHDLRPLLRTAMNATLKLTEAEAAAESAALRRPIAGAKVTAWVGGAERPEFLRQSQLLAMIWDGLDADTNLLVEKGHNHFTILDSMTSPNSALCSELAD</sequence>
<dbReference type="PANTHER" id="PTHR48081">
    <property type="entry name" value="AB HYDROLASE SUPERFAMILY PROTEIN C4A8.06C"/>
    <property type="match status" value="1"/>
</dbReference>
<dbReference type="Pfam" id="PF12697">
    <property type="entry name" value="Abhydrolase_6"/>
    <property type="match status" value="1"/>
</dbReference>
<organism evidence="3 4">
    <name type="scientific">Pseudophaeobacter arcticus</name>
    <dbReference type="NCBI Taxonomy" id="385492"/>
    <lineage>
        <taxon>Bacteria</taxon>
        <taxon>Pseudomonadati</taxon>
        <taxon>Pseudomonadota</taxon>
        <taxon>Alphaproteobacteria</taxon>
        <taxon>Rhodobacterales</taxon>
        <taxon>Paracoccaceae</taxon>
        <taxon>Pseudophaeobacter</taxon>
    </lineage>
</organism>
<evidence type="ECO:0000313" key="3">
    <source>
        <dbReference type="EMBL" id="GAA6197294.1"/>
    </source>
</evidence>
<gene>
    <name evidence="3" type="ORF">NBRC116598_27380</name>
</gene>
<evidence type="ECO:0000259" key="2">
    <source>
        <dbReference type="Pfam" id="PF12697"/>
    </source>
</evidence>
<dbReference type="Proteomes" id="UP001441944">
    <property type="component" value="Unassembled WGS sequence"/>
</dbReference>
<dbReference type="Gene3D" id="3.40.50.1820">
    <property type="entry name" value="alpha/beta hydrolase"/>
    <property type="match status" value="1"/>
</dbReference>
<reference evidence="3 4" key="1">
    <citation type="submission" date="2024-04" db="EMBL/GenBank/DDBJ databases">
        <title>Draft genome sequence of Pseudophaeobacter arcticus NBRC 116598.</title>
        <authorList>
            <person name="Miyakawa T."/>
            <person name="Kusuya Y."/>
            <person name="Miura T."/>
        </authorList>
    </citation>
    <scope>NUCLEOTIDE SEQUENCE [LARGE SCALE GENOMIC DNA]</scope>
    <source>
        <strain evidence="3 4">SU-CL00105</strain>
    </source>
</reference>
<name>A0ABQ0AN86_9RHOB</name>
<dbReference type="InterPro" id="IPR000073">
    <property type="entry name" value="AB_hydrolase_1"/>
</dbReference>
<dbReference type="SUPFAM" id="SSF53474">
    <property type="entry name" value="alpha/beta-Hydrolases"/>
    <property type="match status" value="1"/>
</dbReference>
<protein>
    <submittedName>
        <fullName evidence="3">Alpha/beta hydrolase</fullName>
    </submittedName>
</protein>
<dbReference type="RefSeq" id="WP_353400892.1">
    <property type="nucleotide sequence ID" value="NZ_BAABWU010000010.1"/>
</dbReference>
<accession>A0ABQ0AN86</accession>
<proteinExistence type="predicted"/>
<dbReference type="PANTHER" id="PTHR48081:SF33">
    <property type="entry name" value="KYNURENINE FORMAMIDASE"/>
    <property type="match status" value="1"/>
</dbReference>
<keyword evidence="1 3" id="KW-0378">Hydrolase</keyword>
<comment type="caution">
    <text evidence="3">The sequence shown here is derived from an EMBL/GenBank/DDBJ whole genome shotgun (WGS) entry which is preliminary data.</text>
</comment>
<feature type="domain" description="AB hydrolase-1" evidence="2">
    <location>
        <begin position="65"/>
        <end position="221"/>
    </location>
</feature>